<dbReference type="PANTHER" id="PTHR12705">
    <property type="entry name" value="ORIGIN RECOGNITION COMPLEX SUBUNIT 5"/>
    <property type="match status" value="1"/>
</dbReference>
<evidence type="ECO:0000256" key="1">
    <source>
        <dbReference type="SAM" id="MobiDB-lite"/>
    </source>
</evidence>
<feature type="transmembrane region" description="Helical" evidence="2">
    <location>
        <begin position="57"/>
        <end position="77"/>
    </location>
</feature>
<keyword evidence="2" id="KW-0472">Membrane</keyword>
<feature type="compositionally biased region" description="Basic and acidic residues" evidence="1">
    <location>
        <begin position="177"/>
        <end position="187"/>
    </location>
</feature>
<dbReference type="Proteomes" id="UP001054252">
    <property type="component" value="Unassembled WGS sequence"/>
</dbReference>
<reference evidence="3 4" key="1">
    <citation type="journal article" date="2021" name="Commun. Biol.">
        <title>The genome of Shorea leprosula (Dipterocarpaceae) highlights the ecological relevance of drought in aseasonal tropical rainforests.</title>
        <authorList>
            <person name="Ng K.K.S."/>
            <person name="Kobayashi M.J."/>
            <person name="Fawcett J.A."/>
            <person name="Hatakeyama M."/>
            <person name="Paape T."/>
            <person name="Ng C.H."/>
            <person name="Ang C.C."/>
            <person name="Tnah L.H."/>
            <person name="Lee C.T."/>
            <person name="Nishiyama T."/>
            <person name="Sese J."/>
            <person name="O'Brien M.J."/>
            <person name="Copetti D."/>
            <person name="Mohd Noor M.I."/>
            <person name="Ong R.C."/>
            <person name="Putra M."/>
            <person name="Sireger I.Z."/>
            <person name="Indrioko S."/>
            <person name="Kosugi Y."/>
            <person name="Izuno A."/>
            <person name="Isagi Y."/>
            <person name="Lee S.L."/>
            <person name="Shimizu K.K."/>
        </authorList>
    </citation>
    <scope>NUCLEOTIDE SEQUENCE [LARGE SCALE GENOMIC DNA]</scope>
    <source>
        <strain evidence="3">214</strain>
    </source>
</reference>
<feature type="region of interest" description="Disordered" evidence="1">
    <location>
        <begin position="227"/>
        <end position="267"/>
    </location>
</feature>
<keyword evidence="2" id="KW-0812">Transmembrane</keyword>
<dbReference type="EMBL" id="BPVZ01000002">
    <property type="protein sequence ID" value="GKU88027.1"/>
    <property type="molecule type" value="Genomic_DNA"/>
</dbReference>
<feature type="region of interest" description="Disordered" evidence="1">
    <location>
        <begin position="174"/>
        <end position="200"/>
    </location>
</feature>
<keyword evidence="2" id="KW-1133">Transmembrane helix</keyword>
<organism evidence="3 4">
    <name type="scientific">Rubroshorea leprosula</name>
    <dbReference type="NCBI Taxonomy" id="152421"/>
    <lineage>
        <taxon>Eukaryota</taxon>
        <taxon>Viridiplantae</taxon>
        <taxon>Streptophyta</taxon>
        <taxon>Embryophyta</taxon>
        <taxon>Tracheophyta</taxon>
        <taxon>Spermatophyta</taxon>
        <taxon>Magnoliopsida</taxon>
        <taxon>eudicotyledons</taxon>
        <taxon>Gunneridae</taxon>
        <taxon>Pentapetalae</taxon>
        <taxon>rosids</taxon>
        <taxon>malvids</taxon>
        <taxon>Malvales</taxon>
        <taxon>Dipterocarpaceae</taxon>
        <taxon>Rubroshorea</taxon>
    </lineage>
</organism>
<sequence>MVENRANILASNDAVESTKTSDPCKPPVNDLGFQEESLSLDDLLSSFPGRRTQIFEILRLLGPLNSPMFPIFIYGGASTGKTSIILQAMVILVLIAVTSHMISLTFFAKWQMSSKVLKGISGKLKLNSTECQERPNGSMVYLMPEVGLIFVSNSSPETYYSVWVTKNLSLVQSQPSFKDESNKETMRKCSTKSSGSQEGFDKTDFSAKSSYFSFPCFKEPATLDSIFDSTGGSNNRKRKRKTSSLEESPDEEEGNDEQRSGGRRGSGLMSDVLLQLSSLCNANFIIKGGSCPSEGSTTYRSTVSENLALKVIS</sequence>
<dbReference type="GO" id="GO:0006270">
    <property type="term" value="P:DNA replication initiation"/>
    <property type="evidence" value="ECO:0007669"/>
    <property type="project" value="TreeGrafter"/>
</dbReference>
<accession>A0AAV5HGT2</accession>
<proteinExistence type="predicted"/>
<dbReference type="PANTHER" id="PTHR12705:SF0">
    <property type="entry name" value="ORIGIN RECOGNITION COMPLEX SUBUNIT 5"/>
    <property type="match status" value="1"/>
</dbReference>
<dbReference type="GO" id="GO:0005664">
    <property type="term" value="C:nuclear origin of replication recognition complex"/>
    <property type="evidence" value="ECO:0007669"/>
    <property type="project" value="TreeGrafter"/>
</dbReference>
<evidence type="ECO:0000313" key="4">
    <source>
        <dbReference type="Proteomes" id="UP001054252"/>
    </source>
</evidence>
<dbReference type="AlphaFoldDB" id="A0AAV5HGT2"/>
<protein>
    <submittedName>
        <fullName evidence="3">Uncharacterized protein</fullName>
    </submittedName>
</protein>
<evidence type="ECO:0000313" key="3">
    <source>
        <dbReference type="EMBL" id="GKU88027.1"/>
    </source>
</evidence>
<feature type="transmembrane region" description="Helical" evidence="2">
    <location>
        <begin position="83"/>
        <end position="108"/>
    </location>
</feature>
<name>A0AAV5HGT2_9ROSI</name>
<evidence type="ECO:0000256" key="2">
    <source>
        <dbReference type="SAM" id="Phobius"/>
    </source>
</evidence>
<dbReference type="InterPro" id="IPR020796">
    <property type="entry name" value="ORC5"/>
</dbReference>
<dbReference type="GO" id="GO:0003688">
    <property type="term" value="F:DNA replication origin binding"/>
    <property type="evidence" value="ECO:0007669"/>
    <property type="project" value="TreeGrafter"/>
</dbReference>
<gene>
    <name evidence="3" type="ORF">SLEP1_g2340</name>
</gene>
<comment type="caution">
    <text evidence="3">The sequence shown here is derived from an EMBL/GenBank/DDBJ whole genome shotgun (WGS) entry which is preliminary data.</text>
</comment>
<keyword evidence="4" id="KW-1185">Reference proteome</keyword>